<dbReference type="RefSeq" id="XP_007786851.1">
    <property type="nucleotide sequence ID" value="XM_007788661.1"/>
</dbReference>
<proteinExistence type="predicted"/>
<protein>
    <recommendedName>
        <fullName evidence="3">NB-ARC domain-containing protein</fullName>
    </recommendedName>
</protein>
<organism evidence="1 2">
    <name type="scientific">Endocarpon pusillum (strain Z07020 / HMAS-L-300199)</name>
    <name type="common">Lichen-forming fungus</name>
    <dbReference type="NCBI Taxonomy" id="1263415"/>
    <lineage>
        <taxon>Eukaryota</taxon>
        <taxon>Fungi</taxon>
        <taxon>Dikarya</taxon>
        <taxon>Ascomycota</taxon>
        <taxon>Pezizomycotina</taxon>
        <taxon>Eurotiomycetes</taxon>
        <taxon>Chaetothyriomycetidae</taxon>
        <taxon>Verrucariales</taxon>
        <taxon>Verrucariaceae</taxon>
        <taxon>Endocarpon</taxon>
    </lineage>
</organism>
<evidence type="ECO:0000313" key="1">
    <source>
        <dbReference type="EMBL" id="ERF75693.1"/>
    </source>
</evidence>
<keyword evidence="2" id="KW-1185">Reference proteome</keyword>
<dbReference type="PANTHER" id="PTHR35205">
    <property type="entry name" value="NB-ARC AND TPR DOMAIN PROTEIN"/>
    <property type="match status" value="1"/>
</dbReference>
<dbReference type="Proteomes" id="UP000019373">
    <property type="component" value="Unassembled WGS sequence"/>
</dbReference>
<dbReference type="OrthoDB" id="1577640at2759"/>
<name>U1GTH1_ENDPU</name>
<dbReference type="EMBL" id="KE720798">
    <property type="protein sequence ID" value="ERF75693.1"/>
    <property type="molecule type" value="Genomic_DNA"/>
</dbReference>
<dbReference type="SUPFAM" id="SSF52540">
    <property type="entry name" value="P-loop containing nucleoside triphosphate hydrolases"/>
    <property type="match status" value="1"/>
</dbReference>
<dbReference type="PANTHER" id="PTHR35205:SF1">
    <property type="entry name" value="ZU5 DOMAIN-CONTAINING PROTEIN"/>
    <property type="match status" value="1"/>
</dbReference>
<reference evidence="2" key="1">
    <citation type="journal article" date="2014" name="BMC Genomics">
        <title>Genome characteristics reveal the impact of lichenization on lichen-forming fungus Endocarpon pusillum Hedwig (Verrucariales, Ascomycota).</title>
        <authorList>
            <person name="Wang Y.-Y."/>
            <person name="Liu B."/>
            <person name="Zhang X.-Y."/>
            <person name="Zhou Q.-M."/>
            <person name="Zhang T."/>
            <person name="Li H."/>
            <person name="Yu Y.-F."/>
            <person name="Zhang X.-L."/>
            <person name="Hao X.-Y."/>
            <person name="Wang M."/>
            <person name="Wang L."/>
            <person name="Wei J.-C."/>
        </authorList>
    </citation>
    <scope>NUCLEOTIDE SEQUENCE [LARGE SCALE GENOMIC DNA]</scope>
    <source>
        <strain evidence="2">Z07020 / HMAS-L-300199</strain>
    </source>
</reference>
<dbReference type="GeneID" id="19236578"/>
<evidence type="ECO:0000313" key="2">
    <source>
        <dbReference type="Proteomes" id="UP000019373"/>
    </source>
</evidence>
<sequence>MRVSGESAQPQPCGTAERACGGLFHPLNLCVYVIDLASPPQACMASQSAYATFPDDAFVDRGDILARIHERCSRPAGRAALIGFGGFGSRSNTHIASDSSRRTHGYSEFMQVTPRALRRPTTILQKESALTLKPNAAADVLPFVRSWLRDEANGNWLLIIDNVDDEIVVELKDGQQLSLSSLLPQSDNGAILVTSRSADVARRLVGREQDIVEVGAMINNEATQLLQGKLRDTQQDGLAQLVKALDCIPIATILAAAYMNRLGPRMPAMKYIVELGVVERRVQLLQNAAPDMRRDEQALNSVLVTWQISFKHIRSKRPSAVCLLSFLSFFNRQGIPKFMIRHCLDDDSDAKMIHYTKASKQRQKILRMTWQSPRLLVCGHDATRGRV</sequence>
<dbReference type="HOGENOM" id="CLU_713775_0_0_1"/>
<dbReference type="Gene3D" id="3.40.50.300">
    <property type="entry name" value="P-loop containing nucleotide triphosphate hydrolases"/>
    <property type="match status" value="1"/>
</dbReference>
<evidence type="ECO:0008006" key="3">
    <source>
        <dbReference type="Google" id="ProtNLM"/>
    </source>
</evidence>
<gene>
    <name evidence="1" type="ORF">EPUS_01523</name>
</gene>
<dbReference type="InterPro" id="IPR027417">
    <property type="entry name" value="P-loop_NTPase"/>
</dbReference>
<dbReference type="OMA" id="ARIHERC"/>
<dbReference type="eggNOG" id="KOG1840">
    <property type="taxonomic scope" value="Eukaryota"/>
</dbReference>
<accession>U1GTH1</accession>
<dbReference type="AlphaFoldDB" id="U1GTH1"/>